<dbReference type="WBParaSite" id="ACRNAN_scaffold385.g7307.t1">
    <property type="protein sequence ID" value="ACRNAN_scaffold385.g7307.t1"/>
    <property type="gene ID" value="ACRNAN_scaffold385.g7307"/>
</dbReference>
<protein>
    <submittedName>
        <fullName evidence="2">Uncharacterized protein</fullName>
    </submittedName>
</protein>
<organism evidence="1 2">
    <name type="scientific">Acrobeloides nanus</name>
    <dbReference type="NCBI Taxonomy" id="290746"/>
    <lineage>
        <taxon>Eukaryota</taxon>
        <taxon>Metazoa</taxon>
        <taxon>Ecdysozoa</taxon>
        <taxon>Nematoda</taxon>
        <taxon>Chromadorea</taxon>
        <taxon>Rhabditida</taxon>
        <taxon>Tylenchina</taxon>
        <taxon>Cephalobomorpha</taxon>
        <taxon>Cephaloboidea</taxon>
        <taxon>Cephalobidae</taxon>
        <taxon>Acrobeloides</taxon>
    </lineage>
</organism>
<evidence type="ECO:0000313" key="2">
    <source>
        <dbReference type="WBParaSite" id="ACRNAN_scaffold385.g7307.t1"/>
    </source>
</evidence>
<keyword evidence="1" id="KW-1185">Reference proteome</keyword>
<dbReference type="Proteomes" id="UP000887540">
    <property type="component" value="Unplaced"/>
</dbReference>
<dbReference type="AlphaFoldDB" id="A0A914DS97"/>
<proteinExistence type="predicted"/>
<evidence type="ECO:0000313" key="1">
    <source>
        <dbReference type="Proteomes" id="UP000887540"/>
    </source>
</evidence>
<reference evidence="2" key="1">
    <citation type="submission" date="2022-11" db="UniProtKB">
        <authorList>
            <consortium name="WormBaseParasite"/>
        </authorList>
    </citation>
    <scope>IDENTIFICATION</scope>
</reference>
<accession>A0A914DS97</accession>
<name>A0A914DS97_9BILA</name>
<sequence>MKSETHVLQIPNAQLSHNQLVTFLLVFAHPTMFHRALTTVQLMPVINGNLLDIAQNLALTMRLPLNNSAAKLVLLVKN</sequence>